<keyword evidence="2 4" id="KW-0238">DNA-binding</keyword>
<evidence type="ECO:0000259" key="5">
    <source>
        <dbReference type="PROSITE" id="PS51898"/>
    </source>
</evidence>
<sequence length="338" mass="39845">MEEEMKNEVEIGAAALAFADSRERLLAVLEDDHLNMEALSDLEIFELFWATELFPIYSQKSPHTKRAYKQDLDYILRFFVTKTQGVKQLTILDLHEYLKDVHDQYAPRTVKRRNAMLRRFLRFLHVNDYHVRDLSVQVKDQMKPEPLRREIDFDEMEAIALAFRYTVKQKKNRELLQLRNETMGYLLLTTGMRASELLSLQFSHVHETHSMNYIEIKGKRDKWRRIPLTQKSIYLIHSLKQLMQLEGVRNPYLCFNIRAEDVSISYETFRLIAQSASSQLTSQSTSPHWFRRSFITKLLVNNLSLYEVMNISGHESINTTNNYLQDLKKGSISSLPFD</sequence>
<protein>
    <submittedName>
        <fullName evidence="7">Tyrosine-type recombinase/integrase</fullName>
    </submittedName>
</protein>
<feature type="domain" description="Core-binding (CB)" evidence="6">
    <location>
        <begin position="36"/>
        <end position="125"/>
    </location>
</feature>
<organism evidence="7 8">
    <name type="scientific">Exiguobacterium indicum</name>
    <dbReference type="NCBI Taxonomy" id="296995"/>
    <lineage>
        <taxon>Bacteria</taxon>
        <taxon>Bacillati</taxon>
        <taxon>Bacillota</taxon>
        <taxon>Bacilli</taxon>
        <taxon>Bacillales</taxon>
        <taxon>Bacillales Family XII. Incertae Sedis</taxon>
        <taxon>Exiguobacterium</taxon>
    </lineage>
</organism>
<accession>A0ABU8ELG4</accession>
<dbReference type="InterPro" id="IPR044068">
    <property type="entry name" value="CB"/>
</dbReference>
<dbReference type="EMBL" id="JBAWKY010000006">
    <property type="protein sequence ID" value="MEI4463764.1"/>
    <property type="molecule type" value="Genomic_DNA"/>
</dbReference>
<dbReference type="SUPFAM" id="SSF56349">
    <property type="entry name" value="DNA breaking-rejoining enzymes"/>
    <property type="match status" value="1"/>
</dbReference>
<dbReference type="Pfam" id="PF00589">
    <property type="entry name" value="Phage_integrase"/>
    <property type="match status" value="1"/>
</dbReference>
<evidence type="ECO:0000256" key="3">
    <source>
        <dbReference type="ARBA" id="ARBA00023172"/>
    </source>
</evidence>
<evidence type="ECO:0000313" key="8">
    <source>
        <dbReference type="Proteomes" id="UP001387110"/>
    </source>
</evidence>
<dbReference type="CDD" id="cd00397">
    <property type="entry name" value="DNA_BRE_C"/>
    <property type="match status" value="1"/>
</dbReference>
<dbReference type="InterPro" id="IPR013762">
    <property type="entry name" value="Integrase-like_cat_sf"/>
</dbReference>
<dbReference type="Pfam" id="PF02899">
    <property type="entry name" value="Phage_int_SAM_1"/>
    <property type="match status" value="1"/>
</dbReference>
<keyword evidence="8" id="KW-1185">Reference proteome</keyword>
<dbReference type="RefSeq" id="WP_336449626.1">
    <property type="nucleotide sequence ID" value="NZ_JBAWKY010000006.1"/>
</dbReference>
<dbReference type="PROSITE" id="PS51900">
    <property type="entry name" value="CB"/>
    <property type="match status" value="1"/>
</dbReference>
<dbReference type="PROSITE" id="PS51898">
    <property type="entry name" value="TYR_RECOMBINASE"/>
    <property type="match status" value="1"/>
</dbReference>
<dbReference type="InterPro" id="IPR004107">
    <property type="entry name" value="Integrase_SAM-like_N"/>
</dbReference>
<dbReference type="PANTHER" id="PTHR30349">
    <property type="entry name" value="PHAGE INTEGRASE-RELATED"/>
    <property type="match status" value="1"/>
</dbReference>
<gene>
    <name evidence="7" type="ORF">SZL87_15170</name>
</gene>
<dbReference type="Gene3D" id="1.10.443.10">
    <property type="entry name" value="Intergrase catalytic core"/>
    <property type="match status" value="1"/>
</dbReference>
<dbReference type="InterPro" id="IPR011010">
    <property type="entry name" value="DNA_brk_join_enz"/>
</dbReference>
<reference evidence="7 8" key="1">
    <citation type="submission" date="2023-12" db="EMBL/GenBank/DDBJ databases">
        <authorList>
            <person name="Easwaran N."/>
            <person name="Lazarus H.P.S."/>
        </authorList>
    </citation>
    <scope>NUCLEOTIDE SEQUENCE [LARGE SCALE GENOMIC DNA]</scope>
    <source>
        <strain evidence="7 8">VIT-2023</strain>
    </source>
</reference>
<dbReference type="PANTHER" id="PTHR30349:SF81">
    <property type="entry name" value="TYROSINE RECOMBINASE XERC"/>
    <property type="match status" value="1"/>
</dbReference>
<evidence type="ECO:0000256" key="1">
    <source>
        <dbReference type="ARBA" id="ARBA00022908"/>
    </source>
</evidence>
<evidence type="ECO:0000256" key="2">
    <source>
        <dbReference type="ARBA" id="ARBA00023125"/>
    </source>
</evidence>
<evidence type="ECO:0000256" key="4">
    <source>
        <dbReference type="PROSITE-ProRule" id="PRU01248"/>
    </source>
</evidence>
<name>A0ABU8ELG4_9BACL</name>
<dbReference type="Proteomes" id="UP001387110">
    <property type="component" value="Unassembled WGS sequence"/>
</dbReference>
<keyword evidence="1" id="KW-0229">DNA integration</keyword>
<dbReference type="InterPro" id="IPR050090">
    <property type="entry name" value="Tyrosine_recombinase_XerCD"/>
</dbReference>
<dbReference type="InterPro" id="IPR002104">
    <property type="entry name" value="Integrase_catalytic"/>
</dbReference>
<dbReference type="InterPro" id="IPR010998">
    <property type="entry name" value="Integrase_recombinase_N"/>
</dbReference>
<comment type="caution">
    <text evidence="7">The sequence shown here is derived from an EMBL/GenBank/DDBJ whole genome shotgun (WGS) entry which is preliminary data.</text>
</comment>
<keyword evidence="3" id="KW-0233">DNA recombination</keyword>
<feature type="domain" description="Tyr recombinase" evidence="5">
    <location>
        <begin position="146"/>
        <end position="336"/>
    </location>
</feature>
<dbReference type="Gene3D" id="1.10.150.130">
    <property type="match status" value="1"/>
</dbReference>
<proteinExistence type="predicted"/>
<evidence type="ECO:0000313" key="7">
    <source>
        <dbReference type="EMBL" id="MEI4463764.1"/>
    </source>
</evidence>
<evidence type="ECO:0000259" key="6">
    <source>
        <dbReference type="PROSITE" id="PS51900"/>
    </source>
</evidence>